<dbReference type="Proteomes" id="UP001177003">
    <property type="component" value="Chromosome 6"/>
</dbReference>
<gene>
    <name evidence="1" type="ORF">LSALG_LOCUS29677</name>
</gene>
<dbReference type="EMBL" id="OX465082">
    <property type="protein sequence ID" value="CAI9290487.1"/>
    <property type="molecule type" value="Genomic_DNA"/>
</dbReference>
<accession>A0AA36ECJ3</accession>
<sequence>MGFYPVARRPGPKAVFLADLSDPMTLWDYFIHGFIDTIYLEGTNLHCINEFPSAVQTIIRNYKTRFAKQERGLFIKMHSSYPIFDEDKQLLVPSITFANMGISNGLKPTKDDLPHDEPTQDHLIFALDRVYLASSRIGNGKDQKSRIRVNYANKNFVIYSLTNNEITPKAIKAIETFEQPFEKFSHHLAELPVDLKKQLCKHIMHAPHHNCIHCKENIEETPFMED</sequence>
<reference evidence="1" key="1">
    <citation type="submission" date="2023-04" db="EMBL/GenBank/DDBJ databases">
        <authorList>
            <person name="Vijverberg K."/>
            <person name="Xiong W."/>
            <person name="Schranz E."/>
        </authorList>
    </citation>
    <scope>NUCLEOTIDE SEQUENCE</scope>
</reference>
<evidence type="ECO:0000313" key="1">
    <source>
        <dbReference type="EMBL" id="CAI9290487.1"/>
    </source>
</evidence>
<evidence type="ECO:0000313" key="2">
    <source>
        <dbReference type="Proteomes" id="UP001177003"/>
    </source>
</evidence>
<proteinExistence type="predicted"/>
<keyword evidence="2" id="KW-1185">Reference proteome</keyword>
<protein>
    <submittedName>
        <fullName evidence="1">Uncharacterized protein</fullName>
    </submittedName>
</protein>
<dbReference type="AlphaFoldDB" id="A0AA36ECJ3"/>
<name>A0AA36ECJ3_LACSI</name>
<organism evidence="1 2">
    <name type="scientific">Lactuca saligna</name>
    <name type="common">Willowleaf lettuce</name>
    <dbReference type="NCBI Taxonomy" id="75948"/>
    <lineage>
        <taxon>Eukaryota</taxon>
        <taxon>Viridiplantae</taxon>
        <taxon>Streptophyta</taxon>
        <taxon>Embryophyta</taxon>
        <taxon>Tracheophyta</taxon>
        <taxon>Spermatophyta</taxon>
        <taxon>Magnoliopsida</taxon>
        <taxon>eudicotyledons</taxon>
        <taxon>Gunneridae</taxon>
        <taxon>Pentapetalae</taxon>
        <taxon>asterids</taxon>
        <taxon>campanulids</taxon>
        <taxon>Asterales</taxon>
        <taxon>Asteraceae</taxon>
        <taxon>Cichorioideae</taxon>
        <taxon>Cichorieae</taxon>
        <taxon>Lactucinae</taxon>
        <taxon>Lactuca</taxon>
    </lineage>
</organism>